<evidence type="ECO:0000256" key="6">
    <source>
        <dbReference type="ARBA" id="ARBA00023222"/>
    </source>
</evidence>
<dbReference type="SUPFAM" id="SSF55021">
    <property type="entry name" value="ACT-like"/>
    <property type="match status" value="1"/>
</dbReference>
<evidence type="ECO:0000256" key="8">
    <source>
        <dbReference type="ARBA" id="ARBA00047848"/>
    </source>
</evidence>
<keyword evidence="5" id="KW-0057">Aromatic amino acid biosynthesis</keyword>
<keyword evidence="6" id="KW-0584">Phenylalanine biosynthesis</keyword>
<sequence>MKIGYLGPQGTFSEEASFRYFSDATIKRIPFPTFLDIFEAVQEGEIDQGIVPIENSIEGTVSVVLDGLQIYSDVFIQGEMILDIEQHLLVLENVELETLKEIWSHPQPLAQCRNFIRNLNVKTRSFDSTVAAAHELIRSQNKSVGVIGTSWAAEKLRLHMLASNIHDFPENHTRFVIVRKGEYVSEDAKKTMLLITPSEEHPGVLVNILNVFSALELNLTWLESRPTKKRLGEYQFFMKIEEGLPSERMQKAVRILALYGHSVRVLGSY</sequence>
<evidence type="ECO:0000256" key="3">
    <source>
        <dbReference type="ARBA" id="ARBA00021872"/>
    </source>
</evidence>
<evidence type="ECO:0000259" key="9">
    <source>
        <dbReference type="PROSITE" id="PS51171"/>
    </source>
</evidence>
<dbReference type="CDD" id="cd13633">
    <property type="entry name" value="PBP2_Sa-PDT_like"/>
    <property type="match status" value="1"/>
</dbReference>
<evidence type="ECO:0000259" key="10">
    <source>
        <dbReference type="PROSITE" id="PS51671"/>
    </source>
</evidence>
<dbReference type="Gene3D" id="3.30.70.260">
    <property type="match status" value="1"/>
</dbReference>
<dbReference type="PANTHER" id="PTHR21022">
    <property type="entry name" value="PREPHENATE DEHYDRATASE P PROTEIN"/>
    <property type="match status" value="1"/>
</dbReference>
<organism evidence="11 12">
    <name type="scientific">Fodinisporobacter ferrooxydans</name>
    <dbReference type="NCBI Taxonomy" id="2901836"/>
    <lineage>
        <taxon>Bacteria</taxon>
        <taxon>Bacillati</taxon>
        <taxon>Bacillota</taxon>
        <taxon>Bacilli</taxon>
        <taxon>Bacillales</taxon>
        <taxon>Alicyclobacillaceae</taxon>
        <taxon>Fodinisporobacter</taxon>
    </lineage>
</organism>
<dbReference type="GO" id="GO:0004664">
    <property type="term" value="F:prephenate dehydratase activity"/>
    <property type="evidence" value="ECO:0007669"/>
    <property type="project" value="UniProtKB-EC"/>
</dbReference>
<evidence type="ECO:0000256" key="7">
    <source>
        <dbReference type="ARBA" id="ARBA00023239"/>
    </source>
</evidence>
<dbReference type="SUPFAM" id="SSF53850">
    <property type="entry name" value="Periplasmic binding protein-like II"/>
    <property type="match status" value="1"/>
</dbReference>
<name>A0ABY4CQ35_9BACL</name>
<evidence type="ECO:0000256" key="2">
    <source>
        <dbReference type="ARBA" id="ARBA00013147"/>
    </source>
</evidence>
<dbReference type="Pfam" id="PF00800">
    <property type="entry name" value="PDT"/>
    <property type="match status" value="1"/>
</dbReference>
<evidence type="ECO:0000313" key="11">
    <source>
        <dbReference type="EMBL" id="UOF92439.1"/>
    </source>
</evidence>
<dbReference type="Proteomes" id="UP000830167">
    <property type="component" value="Chromosome"/>
</dbReference>
<comment type="catalytic activity">
    <reaction evidence="8">
        <text>prephenate + H(+) = 3-phenylpyruvate + CO2 + H2O</text>
        <dbReference type="Rhea" id="RHEA:21648"/>
        <dbReference type="ChEBI" id="CHEBI:15377"/>
        <dbReference type="ChEBI" id="CHEBI:15378"/>
        <dbReference type="ChEBI" id="CHEBI:16526"/>
        <dbReference type="ChEBI" id="CHEBI:18005"/>
        <dbReference type="ChEBI" id="CHEBI:29934"/>
        <dbReference type="EC" id="4.2.1.51"/>
    </reaction>
</comment>
<dbReference type="RefSeq" id="WP_347439105.1">
    <property type="nucleotide sequence ID" value="NZ_CP089291.1"/>
</dbReference>
<dbReference type="CDD" id="cd04905">
    <property type="entry name" value="ACT_CM-PDT"/>
    <property type="match status" value="1"/>
</dbReference>
<keyword evidence="4" id="KW-0028">Amino-acid biosynthesis</keyword>
<accession>A0ABY4CQ35</accession>
<evidence type="ECO:0000256" key="5">
    <source>
        <dbReference type="ARBA" id="ARBA00023141"/>
    </source>
</evidence>
<reference evidence="11" key="1">
    <citation type="submission" date="2021-12" db="EMBL/GenBank/DDBJ databases">
        <title>Alicyclobacillaceae gen. nov., sp. nov., isolated from chalcocite enrichment system.</title>
        <authorList>
            <person name="Jiang Z."/>
        </authorList>
    </citation>
    <scope>NUCLEOTIDE SEQUENCE</scope>
    <source>
        <strain evidence="11">MYW30-H2</strain>
    </source>
</reference>
<feature type="domain" description="ACT" evidence="10">
    <location>
        <begin position="193"/>
        <end position="269"/>
    </location>
</feature>
<dbReference type="NCBIfam" id="NF008865">
    <property type="entry name" value="PRK11898.1"/>
    <property type="match status" value="1"/>
</dbReference>
<keyword evidence="7 11" id="KW-0456">Lyase</keyword>
<dbReference type="Gene3D" id="3.40.190.10">
    <property type="entry name" value="Periplasmic binding protein-like II"/>
    <property type="match status" value="2"/>
</dbReference>
<dbReference type="InterPro" id="IPR001086">
    <property type="entry name" value="Preph_deHydtase"/>
</dbReference>
<evidence type="ECO:0000313" key="12">
    <source>
        <dbReference type="Proteomes" id="UP000830167"/>
    </source>
</evidence>
<dbReference type="InterPro" id="IPR045865">
    <property type="entry name" value="ACT-like_dom_sf"/>
</dbReference>
<dbReference type="PANTHER" id="PTHR21022:SF19">
    <property type="entry name" value="PREPHENATE DEHYDRATASE-RELATED"/>
    <property type="match status" value="1"/>
</dbReference>
<proteinExistence type="predicted"/>
<dbReference type="PROSITE" id="PS51671">
    <property type="entry name" value="ACT"/>
    <property type="match status" value="1"/>
</dbReference>
<dbReference type="EC" id="4.2.1.51" evidence="2"/>
<evidence type="ECO:0000256" key="4">
    <source>
        <dbReference type="ARBA" id="ARBA00022605"/>
    </source>
</evidence>
<dbReference type="EMBL" id="CP089291">
    <property type="protein sequence ID" value="UOF92439.1"/>
    <property type="molecule type" value="Genomic_DNA"/>
</dbReference>
<comment type="pathway">
    <text evidence="1">Amino-acid biosynthesis; L-phenylalanine biosynthesis; phenylpyruvate from prephenate: step 1/1.</text>
</comment>
<keyword evidence="12" id="KW-1185">Reference proteome</keyword>
<protein>
    <recommendedName>
        <fullName evidence="3">Prephenate dehydratase</fullName>
        <ecNumber evidence="2">4.2.1.51</ecNumber>
    </recommendedName>
</protein>
<dbReference type="InterPro" id="IPR002912">
    <property type="entry name" value="ACT_dom"/>
</dbReference>
<dbReference type="PROSITE" id="PS51171">
    <property type="entry name" value="PREPHENATE_DEHYDR_3"/>
    <property type="match status" value="1"/>
</dbReference>
<feature type="domain" description="Prephenate dehydratase" evidence="9">
    <location>
        <begin position="2"/>
        <end position="180"/>
    </location>
</feature>
<evidence type="ECO:0000256" key="1">
    <source>
        <dbReference type="ARBA" id="ARBA00004741"/>
    </source>
</evidence>
<gene>
    <name evidence="11" type="primary">pheA</name>
    <name evidence="11" type="ORF">LSG31_09915</name>
</gene>